<proteinExistence type="predicted"/>
<gene>
    <name evidence="2" type="ORF">PVK06_019464</name>
</gene>
<dbReference type="Proteomes" id="UP001358586">
    <property type="component" value="Chromosome 6"/>
</dbReference>
<accession>A0ABR0PK48</accession>
<dbReference type="InterPro" id="IPR036397">
    <property type="entry name" value="RNaseH_sf"/>
</dbReference>
<dbReference type="Pfam" id="PF13456">
    <property type="entry name" value="RVT_3"/>
    <property type="match status" value="1"/>
</dbReference>
<dbReference type="EMBL" id="JARKNE010000006">
    <property type="protein sequence ID" value="KAK5824683.1"/>
    <property type="molecule type" value="Genomic_DNA"/>
</dbReference>
<evidence type="ECO:0000313" key="3">
    <source>
        <dbReference type="Proteomes" id="UP001358586"/>
    </source>
</evidence>
<keyword evidence="3" id="KW-1185">Reference proteome</keyword>
<protein>
    <recommendedName>
        <fullName evidence="1">RNase H type-1 domain-containing protein</fullName>
    </recommendedName>
</protein>
<reference evidence="2 3" key="1">
    <citation type="submission" date="2023-03" db="EMBL/GenBank/DDBJ databases">
        <title>WGS of Gossypium arboreum.</title>
        <authorList>
            <person name="Yu D."/>
        </authorList>
    </citation>
    <scope>NUCLEOTIDE SEQUENCE [LARGE SCALE GENOMIC DNA]</scope>
    <source>
        <tissue evidence="2">Leaf</tissue>
    </source>
</reference>
<sequence>MKCVSTVSYSVVFNGKLGEVFHPSRGDEADRLQNHENNENIRLVSDLIEATTRTWKTDVIMNTFSIDVVRKIMQIPLVEIAYEDLQIWRGELSAYDQQHSRSVSGLLARNEKGDILASKMVTHFEIVTPFMAEAQAELQTVKLGIFMGLNKMDVKGDSKTFIKKCQSSKIDKSTIGATIRDIQSTKDRFQEMGFHFIPKTMNIYAHVIVKEALKRRESCYLVGGILEHVSQAMEKYRPRHSD</sequence>
<organism evidence="2 3">
    <name type="scientific">Gossypium arboreum</name>
    <name type="common">Tree cotton</name>
    <name type="synonym">Gossypium nanking</name>
    <dbReference type="NCBI Taxonomy" id="29729"/>
    <lineage>
        <taxon>Eukaryota</taxon>
        <taxon>Viridiplantae</taxon>
        <taxon>Streptophyta</taxon>
        <taxon>Embryophyta</taxon>
        <taxon>Tracheophyta</taxon>
        <taxon>Spermatophyta</taxon>
        <taxon>Magnoliopsida</taxon>
        <taxon>eudicotyledons</taxon>
        <taxon>Gunneridae</taxon>
        <taxon>Pentapetalae</taxon>
        <taxon>rosids</taxon>
        <taxon>malvids</taxon>
        <taxon>Malvales</taxon>
        <taxon>Malvaceae</taxon>
        <taxon>Malvoideae</taxon>
        <taxon>Gossypium</taxon>
    </lineage>
</organism>
<dbReference type="InterPro" id="IPR052929">
    <property type="entry name" value="RNase_H-like_EbsB-rel"/>
</dbReference>
<evidence type="ECO:0000259" key="1">
    <source>
        <dbReference type="Pfam" id="PF13456"/>
    </source>
</evidence>
<evidence type="ECO:0000313" key="2">
    <source>
        <dbReference type="EMBL" id="KAK5824683.1"/>
    </source>
</evidence>
<dbReference type="InterPro" id="IPR002156">
    <property type="entry name" value="RNaseH_domain"/>
</dbReference>
<feature type="domain" description="RNase H type-1" evidence="1">
    <location>
        <begin position="94"/>
        <end position="212"/>
    </location>
</feature>
<dbReference type="PANTHER" id="PTHR47074:SF61">
    <property type="entry name" value="RNASE H TYPE-1 DOMAIN-CONTAINING PROTEIN"/>
    <property type="match status" value="1"/>
</dbReference>
<dbReference type="PANTHER" id="PTHR47074">
    <property type="entry name" value="BNAC02G40300D PROTEIN"/>
    <property type="match status" value="1"/>
</dbReference>
<comment type="caution">
    <text evidence="2">The sequence shown here is derived from an EMBL/GenBank/DDBJ whole genome shotgun (WGS) entry which is preliminary data.</text>
</comment>
<dbReference type="Gene3D" id="3.30.420.10">
    <property type="entry name" value="Ribonuclease H-like superfamily/Ribonuclease H"/>
    <property type="match status" value="1"/>
</dbReference>
<name>A0ABR0PK48_GOSAR</name>